<organism evidence="2 3">
    <name type="scientific">Sphingobium cyanobacteriorum</name>
    <dbReference type="NCBI Taxonomy" id="3063954"/>
    <lineage>
        <taxon>Bacteria</taxon>
        <taxon>Pseudomonadati</taxon>
        <taxon>Pseudomonadota</taxon>
        <taxon>Alphaproteobacteria</taxon>
        <taxon>Sphingomonadales</taxon>
        <taxon>Sphingomonadaceae</taxon>
        <taxon>Sphingobium</taxon>
    </lineage>
</organism>
<sequence length="269" mass="30338">MIIKRSTKADELAFLEEVIADEDFTSLPATTQSRLRKHRRGLWGERATAHMIDRHLLTSDNTAVIHDLRIADQGGSFAQFDHLLLNRWAKRATIVEVKNYAGRLSKNDHGEWMVWYTGQRRPRDIPNPVEQARRQAEVLRRWLIRNALDKVFPRVDVFVSVPPECSIDRSKVGTDEPLVKSDNLISRWLETSGLSELDVMFSIGVISSSDLRAYAQKLARAHVAGPDIYDVLNIRPQGEASVQGPEHPSVNVPDTTTILATQEAVDGSR</sequence>
<comment type="caution">
    <text evidence="2">The sequence shown here is derived from an EMBL/GenBank/DDBJ whole genome shotgun (WGS) entry which is preliminary data.</text>
</comment>
<dbReference type="PROSITE" id="PS50965">
    <property type="entry name" value="NERD"/>
    <property type="match status" value="1"/>
</dbReference>
<evidence type="ECO:0000313" key="2">
    <source>
        <dbReference type="EMBL" id="MDO7836879.1"/>
    </source>
</evidence>
<dbReference type="EMBL" id="JAUQOM010000012">
    <property type="protein sequence ID" value="MDO7836879.1"/>
    <property type="molecule type" value="Genomic_DNA"/>
</dbReference>
<dbReference type="InterPro" id="IPR011528">
    <property type="entry name" value="NERD"/>
</dbReference>
<keyword evidence="3" id="KW-1185">Reference proteome</keyword>
<dbReference type="Proteomes" id="UP001176471">
    <property type="component" value="Unassembled WGS sequence"/>
</dbReference>
<dbReference type="RefSeq" id="WP_304537264.1">
    <property type="nucleotide sequence ID" value="NZ_JAUQOM010000012.1"/>
</dbReference>
<accession>A0ABT8ZQR0</accession>
<protein>
    <submittedName>
        <fullName evidence="2">Nuclease-related domain-containing protein</fullName>
    </submittedName>
</protein>
<feature type="domain" description="NERD" evidence="1">
    <location>
        <begin position="40"/>
        <end position="162"/>
    </location>
</feature>
<name>A0ABT8ZQR0_9SPHN</name>
<dbReference type="Pfam" id="PF08378">
    <property type="entry name" value="NERD"/>
    <property type="match status" value="1"/>
</dbReference>
<reference evidence="2" key="1">
    <citation type="submission" date="2023-07" db="EMBL/GenBank/DDBJ databases">
        <title>Bacterial whole genome sequence for Sphingobium sp. HBC34.</title>
        <authorList>
            <person name="Le V."/>
            <person name="Ko S.-R."/>
            <person name="Ahn C.-Y."/>
            <person name="Oh H.-M."/>
        </authorList>
    </citation>
    <scope>NUCLEOTIDE SEQUENCE</scope>
    <source>
        <strain evidence="2">HBC34</strain>
    </source>
</reference>
<gene>
    <name evidence="2" type="ORF">Q4610_17675</name>
</gene>
<evidence type="ECO:0000259" key="1">
    <source>
        <dbReference type="PROSITE" id="PS50965"/>
    </source>
</evidence>
<proteinExistence type="predicted"/>
<evidence type="ECO:0000313" key="3">
    <source>
        <dbReference type="Proteomes" id="UP001176471"/>
    </source>
</evidence>